<dbReference type="Proteomes" id="UP001085076">
    <property type="component" value="Miscellaneous, Linkage group lg01"/>
</dbReference>
<organism evidence="3 4">
    <name type="scientific">Dioscorea zingiberensis</name>
    <dbReference type="NCBI Taxonomy" id="325984"/>
    <lineage>
        <taxon>Eukaryota</taxon>
        <taxon>Viridiplantae</taxon>
        <taxon>Streptophyta</taxon>
        <taxon>Embryophyta</taxon>
        <taxon>Tracheophyta</taxon>
        <taxon>Spermatophyta</taxon>
        <taxon>Magnoliopsida</taxon>
        <taxon>Liliopsida</taxon>
        <taxon>Dioscoreales</taxon>
        <taxon>Dioscoreaceae</taxon>
        <taxon>Dioscorea</taxon>
    </lineage>
</organism>
<dbReference type="EMBL" id="JAGGNH010000001">
    <property type="protein sequence ID" value="KAJ0985100.1"/>
    <property type="molecule type" value="Genomic_DNA"/>
</dbReference>
<gene>
    <name evidence="3" type="ORF">J5N97_003456</name>
</gene>
<protein>
    <submittedName>
        <fullName evidence="3">Uncharacterized protein</fullName>
    </submittedName>
</protein>
<keyword evidence="4" id="KW-1185">Reference proteome</keyword>
<comment type="caution">
    <text evidence="3">The sequence shown here is derived from an EMBL/GenBank/DDBJ whole genome shotgun (WGS) entry which is preliminary data.</text>
</comment>
<reference evidence="3" key="1">
    <citation type="submission" date="2021-03" db="EMBL/GenBank/DDBJ databases">
        <authorList>
            <person name="Li Z."/>
            <person name="Yang C."/>
        </authorList>
    </citation>
    <scope>NUCLEOTIDE SEQUENCE</scope>
    <source>
        <strain evidence="3">Dzin_1.0</strain>
        <tissue evidence="3">Leaf</tissue>
    </source>
</reference>
<dbReference type="PANTHER" id="PTHR32429">
    <property type="match status" value="1"/>
</dbReference>
<feature type="compositionally biased region" description="Basic and acidic residues" evidence="2">
    <location>
        <begin position="46"/>
        <end position="60"/>
    </location>
</feature>
<evidence type="ECO:0000313" key="3">
    <source>
        <dbReference type="EMBL" id="KAJ0985100.1"/>
    </source>
</evidence>
<comment type="subcellular location">
    <subcellularLocation>
        <location evidence="1">Plastid</location>
        <location evidence="1">Chloroplast stroma</location>
    </subcellularLocation>
</comment>
<name>A0A9D5D461_9LILI</name>
<dbReference type="AlphaFoldDB" id="A0A9D5D461"/>
<reference evidence="3" key="2">
    <citation type="journal article" date="2022" name="Hortic Res">
        <title>The genome of Dioscorea zingiberensis sheds light on the biosynthesis, origin and evolution of the medicinally important diosgenin saponins.</title>
        <authorList>
            <person name="Li Y."/>
            <person name="Tan C."/>
            <person name="Li Z."/>
            <person name="Guo J."/>
            <person name="Li S."/>
            <person name="Chen X."/>
            <person name="Wang C."/>
            <person name="Dai X."/>
            <person name="Yang H."/>
            <person name="Song W."/>
            <person name="Hou L."/>
            <person name="Xu J."/>
            <person name="Tong Z."/>
            <person name="Xu A."/>
            <person name="Yuan X."/>
            <person name="Wang W."/>
            <person name="Yang Q."/>
            <person name="Chen L."/>
            <person name="Sun Z."/>
            <person name="Wang K."/>
            <person name="Pan B."/>
            <person name="Chen J."/>
            <person name="Bao Y."/>
            <person name="Liu F."/>
            <person name="Qi X."/>
            <person name="Gang D.R."/>
            <person name="Wen J."/>
            <person name="Li J."/>
        </authorList>
    </citation>
    <scope>NUCLEOTIDE SEQUENCE</scope>
    <source>
        <strain evidence="3">Dzin_1.0</strain>
    </source>
</reference>
<proteinExistence type="predicted"/>
<evidence type="ECO:0000256" key="1">
    <source>
        <dbReference type="ARBA" id="ARBA00004470"/>
    </source>
</evidence>
<accession>A0A9D5D461</accession>
<sequence>MALCLELRIPCRPIATTPKAAKKMAMRVSCSRRSQNGDDESGLTSDEPKKRISEQSSWEAKDSEGRDYLYRLGQEADNMNIAVGARKGVVDDLFVGNFLGKDSDIVFDYRQKVTRSFQYLQGDYYIAPAFLDKVGKLCEPLLGFSKSRHFMSLPHCEELYCSSSQHQGSIDIGYMGW</sequence>
<dbReference type="InterPro" id="IPR044960">
    <property type="entry name" value="RCA-like"/>
</dbReference>
<dbReference type="OrthoDB" id="2014558at2759"/>
<evidence type="ECO:0000256" key="2">
    <source>
        <dbReference type="SAM" id="MobiDB-lite"/>
    </source>
</evidence>
<dbReference type="PANTHER" id="PTHR32429:SF11">
    <property type="entry name" value="RIBULOSE BISPHOSPHATE CARBOXYLASE_OXYGENASE ACTIVASE, CHLOROPLASTIC"/>
    <property type="match status" value="1"/>
</dbReference>
<evidence type="ECO:0000313" key="4">
    <source>
        <dbReference type="Proteomes" id="UP001085076"/>
    </source>
</evidence>
<dbReference type="GO" id="GO:0009570">
    <property type="term" value="C:chloroplast stroma"/>
    <property type="evidence" value="ECO:0007669"/>
    <property type="project" value="UniProtKB-SubCell"/>
</dbReference>
<feature type="region of interest" description="Disordered" evidence="2">
    <location>
        <begin position="25"/>
        <end position="60"/>
    </location>
</feature>